<sequence>MRSSLLLVLFLVFILGFTCKTENICNVNDSEKKCGLTNIILQSNCEVSPFPPAVPQNLTISPKNGQIVLKWDSSYCANQYQVYWSNSPNLSILNANKMTTKEATFTHTGLTNGTIYYYKITAENILNHKESLPSVEVSASPTIATLKTFVTAIAYSVPAIGSVAGADTICNNDAGKPAGSSLYKALLVDESGCSSNPCRRASVTANLGDGQIDWVLKPNTNYVRSDGVTPIMTTNANALFIFGTLTNSWSATAFTGISGMSGSWTVFSGLTCSNYSLNSGSVTTTQYNQTGSGSLSSASLTCGNSYYLLCVEQ</sequence>
<dbReference type="InterPro" id="IPR003961">
    <property type="entry name" value="FN3_dom"/>
</dbReference>
<dbReference type="EMBL" id="JAMQPM010000013">
    <property type="protein sequence ID" value="MCW7528323.1"/>
    <property type="molecule type" value="Genomic_DNA"/>
</dbReference>
<evidence type="ECO:0000313" key="2">
    <source>
        <dbReference type="EMBL" id="MCW7528323.1"/>
    </source>
</evidence>
<dbReference type="Gene3D" id="3.10.100.10">
    <property type="entry name" value="Mannose-Binding Protein A, subunit A"/>
    <property type="match status" value="1"/>
</dbReference>
<dbReference type="InterPro" id="IPR016187">
    <property type="entry name" value="CTDL_fold"/>
</dbReference>
<feature type="domain" description="Fibronectin type-III" evidence="1">
    <location>
        <begin position="51"/>
        <end position="145"/>
    </location>
</feature>
<name>A0AAW5VKX5_9LEPT</name>
<accession>A0AAW5VKX5</accession>
<evidence type="ECO:0000313" key="4">
    <source>
        <dbReference type="Proteomes" id="UP001208540"/>
    </source>
</evidence>
<protein>
    <submittedName>
        <fullName evidence="3">DUF1554 domain-containing protein</fullName>
    </submittedName>
</protein>
<dbReference type="CDD" id="cd00063">
    <property type="entry name" value="FN3"/>
    <property type="match status" value="1"/>
</dbReference>
<comment type="caution">
    <text evidence="3">The sequence shown here is derived from an EMBL/GenBank/DDBJ whole genome shotgun (WGS) entry which is preliminary data.</text>
</comment>
<dbReference type="SUPFAM" id="SSF49265">
    <property type="entry name" value="Fibronectin type III"/>
    <property type="match status" value="1"/>
</dbReference>
<dbReference type="InterPro" id="IPR016186">
    <property type="entry name" value="C-type_lectin-like/link_sf"/>
</dbReference>
<evidence type="ECO:0000313" key="5">
    <source>
        <dbReference type="Proteomes" id="UP001208912"/>
    </source>
</evidence>
<dbReference type="RefSeq" id="WP_265353435.1">
    <property type="nucleotide sequence ID" value="NZ_JAMQPL010000013.1"/>
</dbReference>
<keyword evidence="5" id="KW-1185">Reference proteome</keyword>
<dbReference type="InterPro" id="IPR036116">
    <property type="entry name" value="FN3_sf"/>
</dbReference>
<dbReference type="Pfam" id="PF07588">
    <property type="entry name" value="DUF1554"/>
    <property type="match status" value="1"/>
</dbReference>
<organism evidence="3 4">
    <name type="scientific">Leptospira soteropolitanensis</name>
    <dbReference type="NCBI Taxonomy" id="2950025"/>
    <lineage>
        <taxon>Bacteria</taxon>
        <taxon>Pseudomonadati</taxon>
        <taxon>Spirochaetota</taxon>
        <taxon>Spirochaetia</taxon>
        <taxon>Leptospirales</taxon>
        <taxon>Leptospiraceae</taxon>
        <taxon>Leptospira</taxon>
    </lineage>
</organism>
<dbReference type="InterPro" id="IPR011448">
    <property type="entry name" value="DUF1554"/>
</dbReference>
<dbReference type="InterPro" id="IPR013783">
    <property type="entry name" value="Ig-like_fold"/>
</dbReference>
<proteinExistence type="predicted"/>
<gene>
    <name evidence="2" type="ORF">ND861_18340</name>
    <name evidence="3" type="ORF">ND862_18300</name>
</gene>
<dbReference type="EMBL" id="JAMQPL010000013">
    <property type="protein sequence ID" value="MCW7532176.1"/>
    <property type="molecule type" value="Genomic_DNA"/>
</dbReference>
<dbReference type="Proteomes" id="UP001208540">
    <property type="component" value="Unassembled WGS sequence"/>
</dbReference>
<evidence type="ECO:0000259" key="1">
    <source>
        <dbReference type="PROSITE" id="PS50853"/>
    </source>
</evidence>
<dbReference type="Gene3D" id="2.60.40.10">
    <property type="entry name" value="Immunoglobulins"/>
    <property type="match status" value="1"/>
</dbReference>
<dbReference type="SMART" id="SM00060">
    <property type="entry name" value="FN3"/>
    <property type="match status" value="1"/>
</dbReference>
<dbReference type="SUPFAM" id="SSF56436">
    <property type="entry name" value="C-type lectin-like"/>
    <property type="match status" value="1"/>
</dbReference>
<dbReference type="PROSITE" id="PS50853">
    <property type="entry name" value="FN3"/>
    <property type="match status" value="1"/>
</dbReference>
<reference evidence="3 5" key="1">
    <citation type="submission" date="2022-06" db="EMBL/GenBank/DDBJ databases">
        <title>Leptospira isolates from biofilms formed at urban environments.</title>
        <authorList>
            <person name="Ribeiro P.S."/>
            <person name="Sousa T."/>
            <person name="Carvalho N."/>
            <person name="Aburjaile F."/>
            <person name="Neves F."/>
            <person name="Oliveira D."/>
            <person name="Blanco L."/>
            <person name="Lima J."/>
            <person name="Costa F."/>
            <person name="Brenig B."/>
            <person name="Soares S."/>
            <person name="Ramos R."/>
            <person name="Goes-Neto A."/>
            <person name="Matiuzzi M."/>
            <person name="Azevedo V."/>
            <person name="Ristow P."/>
        </authorList>
    </citation>
    <scope>NUCLEOTIDE SEQUENCE</scope>
    <source>
        <strain evidence="2 5">VSF19</strain>
        <strain evidence="3">VSF20</strain>
    </source>
</reference>
<dbReference type="Proteomes" id="UP001208912">
    <property type="component" value="Unassembled WGS sequence"/>
</dbReference>
<evidence type="ECO:0000313" key="3">
    <source>
        <dbReference type="EMBL" id="MCW7532176.1"/>
    </source>
</evidence>
<dbReference type="AlphaFoldDB" id="A0AAW5VKX5"/>